<proteinExistence type="predicted"/>
<accession>A0A5J4ZYG5</accession>
<protein>
    <submittedName>
        <fullName evidence="1">Uncharacterized protein</fullName>
    </submittedName>
</protein>
<keyword evidence="2" id="KW-1185">Reference proteome</keyword>
<gene>
    <name evidence="1" type="ORF">F0562_009299</name>
</gene>
<reference evidence="1 2" key="1">
    <citation type="submission" date="2019-09" db="EMBL/GenBank/DDBJ databases">
        <title>A chromosome-level genome assembly of the Chinese tupelo Nyssa sinensis.</title>
        <authorList>
            <person name="Yang X."/>
            <person name="Kang M."/>
            <person name="Yang Y."/>
            <person name="Xiong H."/>
            <person name="Wang M."/>
            <person name="Zhang Z."/>
            <person name="Wang Z."/>
            <person name="Wu H."/>
            <person name="Ma T."/>
            <person name="Liu J."/>
            <person name="Xi Z."/>
        </authorList>
    </citation>
    <scope>NUCLEOTIDE SEQUENCE [LARGE SCALE GENOMIC DNA]</scope>
    <source>
        <strain evidence="1">J267</strain>
        <tissue evidence="1">Leaf</tissue>
    </source>
</reference>
<organism evidence="1 2">
    <name type="scientific">Nyssa sinensis</name>
    <dbReference type="NCBI Taxonomy" id="561372"/>
    <lineage>
        <taxon>Eukaryota</taxon>
        <taxon>Viridiplantae</taxon>
        <taxon>Streptophyta</taxon>
        <taxon>Embryophyta</taxon>
        <taxon>Tracheophyta</taxon>
        <taxon>Spermatophyta</taxon>
        <taxon>Magnoliopsida</taxon>
        <taxon>eudicotyledons</taxon>
        <taxon>Gunneridae</taxon>
        <taxon>Pentapetalae</taxon>
        <taxon>asterids</taxon>
        <taxon>Cornales</taxon>
        <taxon>Nyssaceae</taxon>
        <taxon>Nyssa</taxon>
    </lineage>
</organism>
<sequence length="79" mass="9071">MKNYLDSQIQAFFLWAPKSHRFAPLESPGLFYLKWESLRQRRDKIQGCLTPLKMAKIVQTVAATVAPSPADTAEHRKQL</sequence>
<dbReference type="AlphaFoldDB" id="A0A5J4ZYG5"/>
<evidence type="ECO:0000313" key="1">
    <source>
        <dbReference type="EMBL" id="KAA8522876.1"/>
    </source>
</evidence>
<name>A0A5J4ZYG5_9ASTE</name>
<evidence type="ECO:0000313" key="2">
    <source>
        <dbReference type="Proteomes" id="UP000325577"/>
    </source>
</evidence>
<dbReference type="Proteomes" id="UP000325577">
    <property type="component" value="Linkage Group LG4"/>
</dbReference>
<dbReference type="EMBL" id="CM018047">
    <property type="protein sequence ID" value="KAA8522876.1"/>
    <property type="molecule type" value="Genomic_DNA"/>
</dbReference>
<dbReference type="OrthoDB" id="1717905at2759"/>